<gene>
    <name evidence="4" type="ORF">G127AT_01240</name>
</gene>
<evidence type="ECO:0000313" key="4">
    <source>
        <dbReference type="EMBL" id="QTX04917.1"/>
    </source>
</evidence>
<dbReference type="GO" id="GO:0008932">
    <property type="term" value="F:lytic endotransglycosylase activity"/>
    <property type="evidence" value="ECO:0007669"/>
    <property type="project" value="TreeGrafter"/>
</dbReference>
<dbReference type="PANTHER" id="PTHR33734">
    <property type="entry name" value="LYSM DOMAIN-CONTAINING GPI-ANCHORED PROTEIN 2"/>
    <property type="match status" value="1"/>
</dbReference>
<evidence type="ECO:0000256" key="2">
    <source>
        <dbReference type="SAM" id="SignalP"/>
    </source>
</evidence>
<proteinExistence type="predicted"/>
<dbReference type="SUPFAM" id="SSF54106">
    <property type="entry name" value="LysM domain"/>
    <property type="match status" value="3"/>
</dbReference>
<dbReference type="EMBL" id="CP071696">
    <property type="protein sequence ID" value="QTX04917.1"/>
    <property type="molecule type" value="Genomic_DNA"/>
</dbReference>
<keyword evidence="5" id="KW-1185">Reference proteome</keyword>
<feature type="domain" description="LysM" evidence="3">
    <location>
        <begin position="139"/>
        <end position="183"/>
    </location>
</feature>
<evidence type="ECO:0000259" key="3">
    <source>
        <dbReference type="PROSITE" id="PS51782"/>
    </source>
</evidence>
<dbReference type="InterPro" id="IPR006311">
    <property type="entry name" value="TAT_signal"/>
</dbReference>
<evidence type="ECO:0000313" key="5">
    <source>
        <dbReference type="Proteomes" id="UP000671914"/>
    </source>
</evidence>
<reference evidence="4" key="1">
    <citation type="submission" date="2021-03" db="EMBL/GenBank/DDBJ databases">
        <title>Agromyces archimandritus sp. nov., isolated from the cockroach Archimandrita tessellata.</title>
        <authorList>
            <person name="Guzman J."/>
            <person name="Ortuzar M."/>
            <person name="Poehlein A."/>
            <person name="Daniel R."/>
            <person name="Trujillo M."/>
            <person name="Vilcinskas A."/>
        </authorList>
    </citation>
    <scope>NUCLEOTIDE SEQUENCE</scope>
    <source>
        <strain evidence="4">G127AT</strain>
    </source>
</reference>
<dbReference type="PROSITE" id="PS51318">
    <property type="entry name" value="TAT"/>
    <property type="match status" value="1"/>
</dbReference>
<dbReference type="Gene3D" id="3.10.350.10">
    <property type="entry name" value="LysM domain"/>
    <property type="match status" value="3"/>
</dbReference>
<accession>A0A975FN45</accession>
<dbReference type="PANTHER" id="PTHR33734:SF22">
    <property type="entry name" value="MEMBRANE-BOUND LYTIC MUREIN TRANSGLYCOSYLASE D"/>
    <property type="match status" value="1"/>
</dbReference>
<feature type="domain" description="LysM" evidence="3">
    <location>
        <begin position="214"/>
        <end position="258"/>
    </location>
</feature>
<dbReference type="KEGG" id="aarc:G127AT_01240"/>
<feature type="region of interest" description="Disordered" evidence="1">
    <location>
        <begin position="40"/>
        <end position="64"/>
    </location>
</feature>
<dbReference type="RefSeq" id="WP_210899022.1">
    <property type="nucleotide sequence ID" value="NZ_CP071696.1"/>
</dbReference>
<dbReference type="Proteomes" id="UP000671914">
    <property type="component" value="Chromosome"/>
</dbReference>
<dbReference type="Pfam" id="PF01476">
    <property type="entry name" value="LysM"/>
    <property type="match status" value="3"/>
</dbReference>
<dbReference type="InterPro" id="IPR018392">
    <property type="entry name" value="LysM"/>
</dbReference>
<dbReference type="PROSITE" id="PS51782">
    <property type="entry name" value="LYSM"/>
    <property type="match status" value="3"/>
</dbReference>
<dbReference type="CDD" id="cd00118">
    <property type="entry name" value="LysM"/>
    <property type="match status" value="3"/>
</dbReference>
<keyword evidence="2" id="KW-0732">Signal</keyword>
<protein>
    <submittedName>
        <fullName evidence="4">LysM peptidoglycan-binding domain-containing protein</fullName>
    </submittedName>
</protein>
<feature type="chain" id="PRO_5036695324" evidence="2">
    <location>
        <begin position="42"/>
        <end position="407"/>
    </location>
</feature>
<feature type="compositionally biased region" description="Pro residues" evidence="1">
    <location>
        <begin position="49"/>
        <end position="63"/>
    </location>
</feature>
<feature type="region of interest" description="Disordered" evidence="1">
    <location>
        <begin position="187"/>
        <end position="211"/>
    </location>
</feature>
<organism evidence="4 5">
    <name type="scientific">Agromyces archimandritae</name>
    <dbReference type="NCBI Taxonomy" id="2781962"/>
    <lineage>
        <taxon>Bacteria</taxon>
        <taxon>Bacillati</taxon>
        <taxon>Actinomycetota</taxon>
        <taxon>Actinomycetes</taxon>
        <taxon>Micrococcales</taxon>
        <taxon>Microbacteriaceae</taxon>
        <taxon>Agromyces</taxon>
    </lineage>
</organism>
<evidence type="ECO:0000256" key="1">
    <source>
        <dbReference type="SAM" id="MobiDB-lite"/>
    </source>
</evidence>
<feature type="domain" description="LysM" evidence="3">
    <location>
        <begin position="76"/>
        <end position="120"/>
    </location>
</feature>
<sequence length="407" mass="41637">MSKHTPEHDEEPVRRRGILAAPIGLVSALAVALGIATPAQAAAPEPPKRQPLPKPPTAAPPAPATVAVPAAAPAPTVYRVADGDTVSGIAERFGLPTAEVLALNGLGWSTLIFPGQELRLRTGAAPVPAAAARTTDDIRRHTVAAGDTIGGIAAQYGASTDAVLRANGLGRDSLIFPGQAIIIPGPAGTAAPADAPAPPPAQPPAPPAAPAAADSIVVRDGDTVWDLAAEHGVSVQSLLDANGLGGSAVIRPGERLSIPRPVAIETAASVRPALTEEMRGNARLIIDVGRSLGVPDDGIVVAITAAAQESGLKNVVHGDRDSLGLFQQRPSQGWGTAAEVLDPVRAATAFYGGDANPNPGRTRGLLDIPRWQEMTVAQAAQAVQNSAFPNHYAKWEQAARQWLAELG</sequence>
<feature type="compositionally biased region" description="Pro residues" evidence="1">
    <location>
        <begin position="195"/>
        <end position="209"/>
    </location>
</feature>
<feature type="signal peptide" evidence="2">
    <location>
        <begin position="1"/>
        <end position="41"/>
    </location>
</feature>
<dbReference type="AlphaFoldDB" id="A0A975FN45"/>
<name>A0A975FN45_9MICO</name>
<dbReference type="InterPro" id="IPR036779">
    <property type="entry name" value="LysM_dom_sf"/>
</dbReference>
<dbReference type="SMART" id="SM00257">
    <property type="entry name" value="LysM"/>
    <property type="match status" value="3"/>
</dbReference>